<sequence length="144" mass="15290">MSNSLTLSLSHSLTLSLSHSLTLSLSLSLSLSLTLSLSCTLSLSLSPFLHRSQDVLGISSGFPFCSTRGGSDCGFMKGVEDRRKWERSGRSSLGICSAGRDSWGCDVLVIAVLSAFPWYGSPADGDWFAVAGSGRETICRLPLP</sequence>
<evidence type="ECO:0000313" key="2">
    <source>
        <dbReference type="Proteomes" id="UP001163846"/>
    </source>
</evidence>
<protein>
    <submittedName>
        <fullName evidence="1">Uncharacterized protein</fullName>
    </submittedName>
</protein>
<dbReference type="AlphaFoldDB" id="A0AA38P3K6"/>
<dbReference type="Proteomes" id="UP001163846">
    <property type="component" value="Unassembled WGS sequence"/>
</dbReference>
<dbReference type="EMBL" id="MU806388">
    <property type="protein sequence ID" value="KAJ3835688.1"/>
    <property type="molecule type" value="Genomic_DNA"/>
</dbReference>
<organism evidence="1 2">
    <name type="scientific">Lentinula raphanica</name>
    <dbReference type="NCBI Taxonomy" id="153919"/>
    <lineage>
        <taxon>Eukaryota</taxon>
        <taxon>Fungi</taxon>
        <taxon>Dikarya</taxon>
        <taxon>Basidiomycota</taxon>
        <taxon>Agaricomycotina</taxon>
        <taxon>Agaricomycetes</taxon>
        <taxon>Agaricomycetidae</taxon>
        <taxon>Agaricales</taxon>
        <taxon>Marasmiineae</taxon>
        <taxon>Omphalotaceae</taxon>
        <taxon>Lentinula</taxon>
    </lineage>
</organism>
<name>A0AA38P3K6_9AGAR</name>
<comment type="caution">
    <text evidence="1">The sequence shown here is derived from an EMBL/GenBank/DDBJ whole genome shotgun (WGS) entry which is preliminary data.</text>
</comment>
<evidence type="ECO:0000313" key="1">
    <source>
        <dbReference type="EMBL" id="KAJ3835688.1"/>
    </source>
</evidence>
<accession>A0AA38P3K6</accession>
<keyword evidence="2" id="KW-1185">Reference proteome</keyword>
<gene>
    <name evidence="1" type="ORF">F5878DRAFT_299100</name>
</gene>
<reference evidence="1" key="1">
    <citation type="submission" date="2022-08" db="EMBL/GenBank/DDBJ databases">
        <authorList>
            <consortium name="DOE Joint Genome Institute"/>
            <person name="Min B."/>
            <person name="Riley R."/>
            <person name="Sierra-Patev S."/>
            <person name="Naranjo-Ortiz M."/>
            <person name="Looney B."/>
            <person name="Konkel Z."/>
            <person name="Slot J.C."/>
            <person name="Sakamoto Y."/>
            <person name="Steenwyk J.L."/>
            <person name="Rokas A."/>
            <person name="Carro J."/>
            <person name="Camarero S."/>
            <person name="Ferreira P."/>
            <person name="Molpeceres G."/>
            <person name="Ruiz-Duenas F.J."/>
            <person name="Serrano A."/>
            <person name="Henrissat B."/>
            <person name="Drula E."/>
            <person name="Hughes K.W."/>
            <person name="Mata J.L."/>
            <person name="Ishikawa N.K."/>
            <person name="Vargas-Isla R."/>
            <person name="Ushijima S."/>
            <person name="Smith C.A."/>
            <person name="Ahrendt S."/>
            <person name="Andreopoulos W."/>
            <person name="He G."/>
            <person name="Labutti K."/>
            <person name="Lipzen A."/>
            <person name="Ng V."/>
            <person name="Sandor L."/>
            <person name="Barry K."/>
            <person name="Martinez A.T."/>
            <person name="Xiao Y."/>
            <person name="Gibbons J.G."/>
            <person name="Terashima K."/>
            <person name="Hibbett D.S."/>
            <person name="Grigoriev I.V."/>
        </authorList>
    </citation>
    <scope>NUCLEOTIDE SEQUENCE</scope>
    <source>
        <strain evidence="1">TFB9207</strain>
    </source>
</reference>
<proteinExistence type="predicted"/>